<evidence type="ECO:0000313" key="3">
    <source>
        <dbReference type="Proteomes" id="UP000193083"/>
    </source>
</evidence>
<evidence type="ECO:0000256" key="1">
    <source>
        <dbReference type="SAM" id="MobiDB-lite"/>
    </source>
</evidence>
<name>A0A1X7P1M4_9HYPH</name>
<sequence length="53" mass="6046">MRRILLALAGYMIAAWWTSRTEAKAKREAQTQPPRRPRKAGRLQGDAGERRPA</sequence>
<feature type="region of interest" description="Disordered" evidence="1">
    <location>
        <begin position="22"/>
        <end position="53"/>
    </location>
</feature>
<dbReference type="AlphaFoldDB" id="A0A1X7P1M4"/>
<reference evidence="2 3" key="1">
    <citation type="submission" date="2017-04" db="EMBL/GenBank/DDBJ databases">
        <authorList>
            <person name="Afonso C.L."/>
            <person name="Miller P.J."/>
            <person name="Scott M.A."/>
            <person name="Spackman E."/>
            <person name="Goraichik I."/>
            <person name="Dimitrov K.M."/>
            <person name="Suarez D.L."/>
            <person name="Swayne D.E."/>
        </authorList>
    </citation>
    <scope>NUCLEOTIDE SEQUENCE [LARGE SCALE GENOMIC DNA]</scope>
    <source>
        <strain evidence="2 3">B5P</strain>
    </source>
</reference>
<dbReference type="RefSeq" id="WP_176247525.1">
    <property type="nucleotide sequence ID" value="NZ_FXBL01000004.1"/>
</dbReference>
<evidence type="ECO:0000313" key="2">
    <source>
        <dbReference type="EMBL" id="SMH44048.1"/>
    </source>
</evidence>
<dbReference type="Proteomes" id="UP000193083">
    <property type="component" value="Unassembled WGS sequence"/>
</dbReference>
<accession>A0A1X7P1M4</accession>
<proteinExistence type="predicted"/>
<keyword evidence="3" id="KW-1185">Reference proteome</keyword>
<dbReference type="EMBL" id="FXBL01000004">
    <property type="protein sequence ID" value="SMH44048.1"/>
    <property type="molecule type" value="Genomic_DNA"/>
</dbReference>
<gene>
    <name evidence="2" type="ORF">SAMN02982922_3005</name>
</gene>
<protein>
    <submittedName>
        <fullName evidence="2">Uncharacterized protein</fullName>
    </submittedName>
</protein>
<organism evidence="2 3">
    <name type="scientific">Mesorhizobium australicum</name>
    <dbReference type="NCBI Taxonomy" id="536018"/>
    <lineage>
        <taxon>Bacteria</taxon>
        <taxon>Pseudomonadati</taxon>
        <taxon>Pseudomonadota</taxon>
        <taxon>Alphaproteobacteria</taxon>
        <taxon>Hyphomicrobiales</taxon>
        <taxon>Phyllobacteriaceae</taxon>
        <taxon>Mesorhizobium</taxon>
    </lineage>
</organism>